<sequence length="300" mass="32723">MSTVIEADAAIEPSVNHARSLAFSAIGAIVGLSIAGYGLFTAAGTSTRSVPKEAVALINGQPILRGDFSTQLETQTGETLATSSRTTQLKILNDMVREELLVQRSLELNFGETDQDIRNALVSAVTRQITVQVATANPTQHQLQAYYDANPGRFTTEGKIEVRDFIAKDARAASAAVEALRSGSPVQSVIRDFDLQEPERHEEDYYFAVKYRLGDALFAKVHELKAGQVSEPMQTGSGIHIVQVIKNETPQPLTFEAAGDQVLTQYKDAEQARLMDATIKFLQSKSSIVIAKDYASEYQP</sequence>
<dbReference type="Pfam" id="PF13623">
    <property type="entry name" value="SurA_N_2"/>
    <property type="match status" value="1"/>
</dbReference>
<evidence type="ECO:0000259" key="8">
    <source>
        <dbReference type="Pfam" id="PF13145"/>
    </source>
</evidence>
<dbReference type="InterPro" id="IPR027304">
    <property type="entry name" value="Trigger_fact/SurA_dom_sf"/>
</dbReference>
<evidence type="ECO:0000313" key="10">
    <source>
        <dbReference type="Proteomes" id="UP001595904"/>
    </source>
</evidence>
<dbReference type="EMBL" id="JBHSDU010000015">
    <property type="protein sequence ID" value="MFC4313166.1"/>
    <property type="molecule type" value="Genomic_DNA"/>
</dbReference>
<keyword evidence="5" id="KW-0697">Rotamase</keyword>
<dbReference type="SUPFAM" id="SSF109998">
    <property type="entry name" value="Triger factor/SurA peptide-binding domain-like"/>
    <property type="match status" value="1"/>
</dbReference>
<dbReference type="SUPFAM" id="SSF54534">
    <property type="entry name" value="FKBP-like"/>
    <property type="match status" value="1"/>
</dbReference>
<dbReference type="Gene3D" id="3.10.50.40">
    <property type="match status" value="1"/>
</dbReference>
<dbReference type="Proteomes" id="UP001595904">
    <property type="component" value="Unassembled WGS sequence"/>
</dbReference>
<dbReference type="PANTHER" id="PTHR47245:SF1">
    <property type="entry name" value="FOLDASE PROTEIN PRSA"/>
    <property type="match status" value="1"/>
</dbReference>
<organism evidence="9 10">
    <name type="scientific">Steroidobacter flavus</name>
    <dbReference type="NCBI Taxonomy" id="1842136"/>
    <lineage>
        <taxon>Bacteria</taxon>
        <taxon>Pseudomonadati</taxon>
        <taxon>Pseudomonadota</taxon>
        <taxon>Gammaproteobacteria</taxon>
        <taxon>Steroidobacterales</taxon>
        <taxon>Steroidobacteraceae</taxon>
        <taxon>Steroidobacter</taxon>
    </lineage>
</organism>
<keyword evidence="7" id="KW-0812">Transmembrane</keyword>
<dbReference type="InterPro" id="IPR046357">
    <property type="entry name" value="PPIase_dom_sf"/>
</dbReference>
<comment type="caution">
    <text evidence="9">The sequence shown here is derived from an EMBL/GenBank/DDBJ whole genome shotgun (WGS) entry which is preliminary data.</text>
</comment>
<gene>
    <name evidence="9" type="ORF">ACFPN2_29075</name>
</gene>
<evidence type="ECO:0000313" key="9">
    <source>
        <dbReference type="EMBL" id="MFC4313166.1"/>
    </source>
</evidence>
<comment type="similarity">
    <text evidence="2">Belongs to the PpiC/parvulin rotamase family.</text>
</comment>
<keyword evidence="10" id="KW-1185">Reference proteome</keyword>
<dbReference type="InterPro" id="IPR050245">
    <property type="entry name" value="PrsA_foldase"/>
</dbReference>
<accession>A0ABV8T0H1</accession>
<protein>
    <recommendedName>
        <fullName evidence="3">peptidylprolyl isomerase</fullName>
        <ecNumber evidence="3">5.2.1.8</ecNumber>
    </recommendedName>
</protein>
<keyword evidence="4" id="KW-0732">Signal</keyword>
<keyword evidence="7" id="KW-0472">Membrane</keyword>
<evidence type="ECO:0000256" key="1">
    <source>
        <dbReference type="ARBA" id="ARBA00000971"/>
    </source>
</evidence>
<keyword evidence="6 9" id="KW-0413">Isomerase</keyword>
<evidence type="ECO:0000256" key="6">
    <source>
        <dbReference type="ARBA" id="ARBA00023235"/>
    </source>
</evidence>
<feature type="domain" description="PpiC" evidence="8">
    <location>
        <begin position="138"/>
        <end position="258"/>
    </location>
</feature>
<evidence type="ECO:0000256" key="7">
    <source>
        <dbReference type="SAM" id="Phobius"/>
    </source>
</evidence>
<dbReference type="Pfam" id="PF13145">
    <property type="entry name" value="Rotamase_2"/>
    <property type="match status" value="1"/>
</dbReference>
<evidence type="ECO:0000256" key="3">
    <source>
        <dbReference type="ARBA" id="ARBA00013194"/>
    </source>
</evidence>
<comment type="catalytic activity">
    <reaction evidence="1">
        <text>[protein]-peptidylproline (omega=180) = [protein]-peptidylproline (omega=0)</text>
        <dbReference type="Rhea" id="RHEA:16237"/>
        <dbReference type="Rhea" id="RHEA-COMP:10747"/>
        <dbReference type="Rhea" id="RHEA-COMP:10748"/>
        <dbReference type="ChEBI" id="CHEBI:83833"/>
        <dbReference type="ChEBI" id="CHEBI:83834"/>
        <dbReference type="EC" id="5.2.1.8"/>
    </reaction>
</comment>
<dbReference type="GO" id="GO:0016853">
    <property type="term" value="F:isomerase activity"/>
    <property type="evidence" value="ECO:0007669"/>
    <property type="project" value="UniProtKB-KW"/>
</dbReference>
<dbReference type="PANTHER" id="PTHR47245">
    <property type="entry name" value="PEPTIDYLPROLYL ISOMERASE"/>
    <property type="match status" value="1"/>
</dbReference>
<dbReference type="RefSeq" id="WP_380603234.1">
    <property type="nucleotide sequence ID" value="NZ_JBHSDU010000015.1"/>
</dbReference>
<dbReference type="InterPro" id="IPR000297">
    <property type="entry name" value="PPIase_PpiC"/>
</dbReference>
<evidence type="ECO:0000256" key="2">
    <source>
        <dbReference type="ARBA" id="ARBA00007656"/>
    </source>
</evidence>
<name>A0ABV8T0H1_9GAMM</name>
<keyword evidence="7" id="KW-1133">Transmembrane helix</keyword>
<reference evidence="10" key="1">
    <citation type="journal article" date="2019" name="Int. J. Syst. Evol. Microbiol.">
        <title>The Global Catalogue of Microorganisms (GCM) 10K type strain sequencing project: providing services to taxonomists for standard genome sequencing and annotation.</title>
        <authorList>
            <consortium name="The Broad Institute Genomics Platform"/>
            <consortium name="The Broad Institute Genome Sequencing Center for Infectious Disease"/>
            <person name="Wu L."/>
            <person name="Ma J."/>
        </authorList>
    </citation>
    <scope>NUCLEOTIDE SEQUENCE [LARGE SCALE GENOMIC DNA]</scope>
    <source>
        <strain evidence="10">CGMCC 1.10759</strain>
    </source>
</reference>
<evidence type="ECO:0000256" key="4">
    <source>
        <dbReference type="ARBA" id="ARBA00022729"/>
    </source>
</evidence>
<dbReference type="EC" id="5.2.1.8" evidence="3"/>
<proteinExistence type="inferred from homology"/>
<feature type="transmembrane region" description="Helical" evidence="7">
    <location>
        <begin position="21"/>
        <end position="40"/>
    </location>
</feature>
<evidence type="ECO:0000256" key="5">
    <source>
        <dbReference type="ARBA" id="ARBA00023110"/>
    </source>
</evidence>